<feature type="transmembrane region" description="Helical" evidence="1">
    <location>
        <begin position="429"/>
        <end position="449"/>
    </location>
</feature>
<keyword evidence="1" id="KW-0812">Transmembrane</keyword>
<evidence type="ECO:0000313" key="2">
    <source>
        <dbReference type="EMBL" id="CAD8095993.1"/>
    </source>
</evidence>
<dbReference type="EMBL" id="CAJJDN010000065">
    <property type="protein sequence ID" value="CAD8095993.1"/>
    <property type="molecule type" value="Genomic_DNA"/>
</dbReference>
<dbReference type="OrthoDB" id="287857at2759"/>
<keyword evidence="3" id="KW-1185">Reference proteome</keyword>
<feature type="transmembrane region" description="Helical" evidence="1">
    <location>
        <begin position="540"/>
        <end position="561"/>
    </location>
</feature>
<dbReference type="Proteomes" id="UP000692954">
    <property type="component" value="Unassembled WGS sequence"/>
</dbReference>
<evidence type="ECO:0008006" key="4">
    <source>
        <dbReference type="Google" id="ProtNLM"/>
    </source>
</evidence>
<dbReference type="AlphaFoldDB" id="A0A8S1P0P1"/>
<name>A0A8S1P0P1_9CILI</name>
<feature type="transmembrane region" description="Helical" evidence="1">
    <location>
        <begin position="469"/>
        <end position="490"/>
    </location>
</feature>
<evidence type="ECO:0000256" key="1">
    <source>
        <dbReference type="SAM" id="Phobius"/>
    </source>
</evidence>
<reference evidence="2" key="1">
    <citation type="submission" date="2021-01" db="EMBL/GenBank/DDBJ databases">
        <authorList>
            <consortium name="Genoscope - CEA"/>
            <person name="William W."/>
        </authorList>
    </citation>
    <scope>NUCLEOTIDE SEQUENCE</scope>
</reference>
<keyword evidence="1" id="KW-1133">Transmembrane helix</keyword>
<comment type="caution">
    <text evidence="2">The sequence shown here is derived from an EMBL/GenBank/DDBJ whole genome shotgun (WGS) entry which is preliminary data.</text>
</comment>
<keyword evidence="1" id="KW-0472">Membrane</keyword>
<accession>A0A8S1P0P1</accession>
<sequence>MFSNTNSQYQNPQTSYYNSHNQTVPIINQSQIGKPVYQPQQPELLETEMKIFRGQNQVQELQVANPQPIKQASSQIVIQNQYQQQQVKQNSKVSYLIDWIMYFLPIAFLILILIVMSCMVGAKIKHFNPEGAHNTLKTLKENLEMDPIEDIIEANEVTPEVTMIEYFRHRNIRCPNGYELADIGQWDGIKSGCLCENGETSHAATCFYKSSCQRVRSHDSVNLNIWQSKSFCIKKYQDWQNLIGLTCDNGYKQCGNICVPITKRCPLSNLIKRNSRSDEEHSIQIGNHIFIKQYQDADSVVDLQLVPGLGQSQSSPCYNYEFNPKFQSELYYPFAKRPEKGCDQYLDLQNHRITLDHFQIHKVYEQNDLNDLLHQLPFYQSYMDNQDTYSFQLIKRIKINPIQECRKLKPNQVDKISVSSRSLYHTEKYLSFIILLLTAISLFLIPILYLIRNRLFEWKDMTEFQQPRFFCGVTFLIATLCVILGAFYLYHVNGDNGLKEHNHLFSSYLEKNCFQDEGLILAINQVNTFAKNVYHSTYNYVVFAFYGSISFMIILALFMLFQFCEHKSVFDNPWQHRNQRQYYEFY</sequence>
<feature type="transmembrane region" description="Helical" evidence="1">
    <location>
        <begin position="99"/>
        <end position="122"/>
    </location>
</feature>
<organism evidence="2 3">
    <name type="scientific">Paramecium sonneborni</name>
    <dbReference type="NCBI Taxonomy" id="65129"/>
    <lineage>
        <taxon>Eukaryota</taxon>
        <taxon>Sar</taxon>
        <taxon>Alveolata</taxon>
        <taxon>Ciliophora</taxon>
        <taxon>Intramacronucleata</taxon>
        <taxon>Oligohymenophorea</taxon>
        <taxon>Peniculida</taxon>
        <taxon>Parameciidae</taxon>
        <taxon>Paramecium</taxon>
    </lineage>
</organism>
<evidence type="ECO:0000313" key="3">
    <source>
        <dbReference type="Proteomes" id="UP000692954"/>
    </source>
</evidence>
<gene>
    <name evidence="2" type="ORF">PSON_ATCC_30995.1.T0650204</name>
</gene>
<protein>
    <recommendedName>
        <fullName evidence="4">Transmembrane protein</fullName>
    </recommendedName>
</protein>
<proteinExistence type="predicted"/>